<evidence type="ECO:0000313" key="3">
    <source>
        <dbReference type="EMBL" id="GAA6113949.1"/>
    </source>
</evidence>
<accession>A0ABP9ZGM0</accession>
<keyword evidence="2" id="KW-0231">Viral genome packaging</keyword>
<keyword evidence="1" id="KW-1188">Viral release from host cell</keyword>
<dbReference type="InterPro" id="IPR005335">
    <property type="entry name" value="Terminase_ssu"/>
</dbReference>
<comment type="caution">
    <text evidence="3">The sequence shown here is derived from an EMBL/GenBank/DDBJ whole genome shotgun (WGS) entry which is preliminary data.</text>
</comment>
<dbReference type="InterPro" id="IPR038713">
    <property type="entry name" value="Terminase_Gp1_N_sf"/>
</dbReference>
<dbReference type="EMBL" id="BAABVV010000024">
    <property type="protein sequence ID" value="GAA6113949.1"/>
    <property type="molecule type" value="Genomic_DNA"/>
</dbReference>
<dbReference type="PANTHER" id="PTHR41328:SF2">
    <property type="entry name" value="TERMINASE SMALL SUBUNIT"/>
    <property type="match status" value="1"/>
</dbReference>
<dbReference type="Pfam" id="PF03592">
    <property type="entry name" value="Terminase_2"/>
    <property type="match status" value="1"/>
</dbReference>
<protein>
    <submittedName>
        <fullName evidence="3">Phage terminase small subunit</fullName>
    </submittedName>
</protein>
<sequence>MLSGAMADWKAIKKDYESGIGYKDLALKYGVKATTIRVHRSRGKWQVDPEIAKELEKQAAKDDVTDVTPKPKSVTEKRNAVTNKNVTDKVTSNETLNDKQKRFVLLYLQYYNATKAYQEAFGCSYETARTNGSALLAKTNVKRLLEECKEEMANTMVANAQDVINDMLKLSRTDISDYVTIDIQKVYSKGQKNADGTKHYYYTVDVIPKDFNTIDTSGIKSISSGRDGFKLDMYDKTSMLKELVKILPEQKTDTKSDPLIQAIRKSVATGKDEIDESEIEK</sequence>
<dbReference type="InterPro" id="IPR052404">
    <property type="entry name" value="SPP1-like_terminase"/>
</dbReference>
<evidence type="ECO:0000256" key="2">
    <source>
        <dbReference type="ARBA" id="ARBA00023219"/>
    </source>
</evidence>
<keyword evidence="4" id="KW-1185">Reference proteome</keyword>
<dbReference type="Gene3D" id="1.10.10.1400">
    <property type="entry name" value="Terminase, small subunit, N-terminal DNA-binding domain, HTH motif"/>
    <property type="match status" value="1"/>
</dbReference>
<evidence type="ECO:0000256" key="1">
    <source>
        <dbReference type="ARBA" id="ARBA00022612"/>
    </source>
</evidence>
<proteinExistence type="predicted"/>
<name>A0ABP9ZGM0_9LACO</name>
<dbReference type="PANTHER" id="PTHR41328">
    <property type="entry name" value="TERMINASE SMALL SUBUNIT-RELATED"/>
    <property type="match status" value="1"/>
</dbReference>
<organism evidence="3 4">
    <name type="scientific">Apilactobacillus apinorum</name>
    <dbReference type="NCBI Taxonomy" id="1218495"/>
    <lineage>
        <taxon>Bacteria</taxon>
        <taxon>Bacillati</taxon>
        <taxon>Bacillota</taxon>
        <taxon>Bacilli</taxon>
        <taxon>Lactobacillales</taxon>
        <taxon>Lactobacillaceae</taxon>
        <taxon>Apilactobacillus</taxon>
    </lineage>
</organism>
<dbReference type="Proteomes" id="UP001438112">
    <property type="component" value="Unassembled WGS sequence"/>
</dbReference>
<gene>
    <name evidence="3" type="primary">xtmA</name>
    <name evidence="3" type="ORF">AP20H10_03120</name>
</gene>
<reference evidence="3 4" key="1">
    <citation type="submission" date="2024-03" db="EMBL/GenBank/DDBJ databases">
        <title>Inconsistent identification of Apilactobacillus kunkeei-related strains obtained by well-developed overall genome related indices.</title>
        <authorList>
            <person name="Maeno S."/>
            <person name="Endo A."/>
        </authorList>
    </citation>
    <scope>NUCLEOTIDE SEQUENCE [LARGE SCALE GENOMIC DNA]</scope>
    <source>
        <strain evidence="3 4">20H-10</strain>
    </source>
</reference>
<evidence type="ECO:0000313" key="4">
    <source>
        <dbReference type="Proteomes" id="UP001438112"/>
    </source>
</evidence>